<evidence type="ECO:0000313" key="1">
    <source>
        <dbReference type="EMBL" id="VYU59112.1"/>
    </source>
</evidence>
<name>A0A6N3G3E2_CLOSY</name>
<dbReference type="EMBL" id="CACRUA010000030">
    <property type="protein sequence ID" value="VYU59112.1"/>
    <property type="molecule type" value="Genomic_DNA"/>
</dbReference>
<proteinExistence type="predicted"/>
<protein>
    <submittedName>
        <fullName evidence="1">Uncharacterized protein</fullName>
    </submittedName>
</protein>
<accession>A0A6N3G3E2</accession>
<gene>
    <name evidence="1" type="ORF">CSLFYP84_02848</name>
</gene>
<dbReference type="AlphaFoldDB" id="A0A6N3G3E2"/>
<dbReference type="RefSeq" id="WP_139041823.1">
    <property type="nucleotide sequence ID" value="NZ_CACRUA010000030.1"/>
</dbReference>
<organism evidence="1">
    <name type="scientific">Clostridium symbiosum</name>
    <name type="common">Bacteroides symbiosus</name>
    <dbReference type="NCBI Taxonomy" id="1512"/>
    <lineage>
        <taxon>Bacteria</taxon>
        <taxon>Bacillati</taxon>
        <taxon>Bacillota</taxon>
        <taxon>Clostridia</taxon>
        <taxon>Lachnospirales</taxon>
        <taxon>Lachnospiraceae</taxon>
        <taxon>Otoolea</taxon>
    </lineage>
</organism>
<reference evidence="1" key="1">
    <citation type="submission" date="2019-11" db="EMBL/GenBank/DDBJ databases">
        <authorList>
            <person name="Feng L."/>
        </authorList>
    </citation>
    <scope>NUCLEOTIDE SEQUENCE</scope>
    <source>
        <strain evidence="1">CsymbiosumLFYP84</strain>
    </source>
</reference>
<sequence>MKLIKNVNELNYRSDLSPLEYIALERIFTTFIQGYEKARFPHINMLNTLKANSMLYDSGIEIVDNKNKDTYLMGNFAVNCIQATTDNRIIVIGYDVSDFPSVEYISTSTPIIGYDITEITENMDFPRIDYEKLFY</sequence>